<gene>
    <name evidence="7" type="ORF">IAB46_02825</name>
</gene>
<evidence type="ECO:0000313" key="8">
    <source>
        <dbReference type="Proteomes" id="UP000823927"/>
    </source>
</evidence>
<dbReference type="CDD" id="cd13124">
    <property type="entry name" value="MATE_SpoVB_like"/>
    <property type="match status" value="1"/>
</dbReference>
<feature type="transmembrane region" description="Helical" evidence="6">
    <location>
        <begin position="363"/>
        <end position="389"/>
    </location>
</feature>
<dbReference type="AlphaFoldDB" id="A0A9D1JPT1"/>
<keyword evidence="3 6" id="KW-0812">Transmembrane</keyword>
<evidence type="ECO:0000256" key="5">
    <source>
        <dbReference type="ARBA" id="ARBA00023136"/>
    </source>
</evidence>
<feature type="transmembrane region" description="Helical" evidence="6">
    <location>
        <begin position="333"/>
        <end position="357"/>
    </location>
</feature>
<keyword evidence="5 6" id="KW-0472">Membrane</keyword>
<feature type="transmembrane region" description="Helical" evidence="6">
    <location>
        <begin position="482"/>
        <end position="505"/>
    </location>
</feature>
<dbReference type="PANTHER" id="PTHR30250:SF24">
    <property type="entry name" value="STAGE V SPORULATION PROTEIN B"/>
    <property type="match status" value="1"/>
</dbReference>
<comment type="caution">
    <text evidence="7">The sequence shown here is derived from an EMBL/GenBank/DDBJ whole genome shotgun (WGS) entry which is preliminary data.</text>
</comment>
<feature type="transmembrane region" description="Helical" evidence="6">
    <location>
        <begin position="52"/>
        <end position="72"/>
    </location>
</feature>
<dbReference type="EMBL" id="DVIT01000012">
    <property type="protein sequence ID" value="HIS46486.1"/>
    <property type="molecule type" value="Genomic_DNA"/>
</dbReference>
<feature type="transmembrane region" description="Helical" evidence="6">
    <location>
        <begin position="455"/>
        <end position="476"/>
    </location>
</feature>
<dbReference type="PANTHER" id="PTHR30250">
    <property type="entry name" value="PST FAMILY PREDICTED COLANIC ACID TRANSPORTER"/>
    <property type="match status" value="1"/>
</dbReference>
<sequence length="509" mass="54526">MESTGISLKTQILRGTVILAGAGVITRVLGLYNRVFLANTIGAGQMGIYQLIFPVFMVCNAICCSGIETALSRLTAAYAGQGKHGNIRRLVKIAVGISMLLACVLAAGVYVLAGPISIFILKEPECAGCLKVLAIVIPFSTAHSCILGYFYGMKQTGVPAVSQLIEQICRVSSIYMLSVSVFTGNEAGAVMAVWGMAAGDGISCIYTLVSYKFHVYRLQRHLSERHGRTADRRTLFGQLMGDAIPLTVNRLSLTMLQSIESILIPAMLKLYYTASGEAMEIYGVVTGMAMPFISFPSTLTNALASMLLPAVAEAAAKKDYPLVRRAVSKSIHYCLLIGILSMSIFILFGNSLGMVFFKDEMAGQFLTIFAFLCPFIYMSGALASVLNGFGKTRLTLLHNVLSVGVRILCVVVLVPRMGISGYFWGMLAGSLLLCGLHTLRIAGICGISFSAAKSLIFPCICAAAGGYVSLAVYRYLLSALAWPQLVVIAIPCLCMAVIYFLGLAVTRSL</sequence>
<dbReference type="PIRSF" id="PIRSF038958">
    <property type="entry name" value="PG_synth_SpoVB"/>
    <property type="match status" value="1"/>
</dbReference>
<feature type="transmembrane region" description="Helical" evidence="6">
    <location>
        <begin position="421"/>
        <end position="443"/>
    </location>
</feature>
<organism evidence="7 8">
    <name type="scientific">Candidatus Scybalocola faecigallinarum</name>
    <dbReference type="NCBI Taxonomy" id="2840941"/>
    <lineage>
        <taxon>Bacteria</taxon>
        <taxon>Bacillati</taxon>
        <taxon>Bacillota</taxon>
        <taxon>Clostridia</taxon>
        <taxon>Lachnospirales</taxon>
        <taxon>Lachnospiraceae</taxon>
        <taxon>Lachnospiraceae incertae sedis</taxon>
        <taxon>Candidatus Scybalocola (ex Gilroy et al. 2021)</taxon>
    </lineage>
</organism>
<feature type="transmembrane region" description="Helical" evidence="6">
    <location>
        <begin position="292"/>
        <end position="312"/>
    </location>
</feature>
<feature type="transmembrane region" description="Helical" evidence="6">
    <location>
        <begin position="12"/>
        <end position="32"/>
    </location>
</feature>
<accession>A0A9D1JPT1</accession>
<evidence type="ECO:0000256" key="2">
    <source>
        <dbReference type="ARBA" id="ARBA00022475"/>
    </source>
</evidence>
<evidence type="ECO:0000313" key="7">
    <source>
        <dbReference type="EMBL" id="HIS46486.1"/>
    </source>
</evidence>
<name>A0A9D1JPT1_9FIRM</name>
<dbReference type="InterPro" id="IPR002797">
    <property type="entry name" value="Polysacc_synth"/>
</dbReference>
<dbReference type="GO" id="GO:0005886">
    <property type="term" value="C:plasma membrane"/>
    <property type="evidence" value="ECO:0007669"/>
    <property type="project" value="UniProtKB-SubCell"/>
</dbReference>
<feature type="transmembrane region" description="Helical" evidence="6">
    <location>
        <begin position="132"/>
        <end position="152"/>
    </location>
</feature>
<protein>
    <submittedName>
        <fullName evidence="7">Polysaccharide biosynthesis protein</fullName>
    </submittedName>
</protein>
<evidence type="ECO:0000256" key="4">
    <source>
        <dbReference type="ARBA" id="ARBA00022989"/>
    </source>
</evidence>
<dbReference type="Pfam" id="PF01943">
    <property type="entry name" value="Polysacc_synt"/>
    <property type="match status" value="1"/>
</dbReference>
<reference evidence="7" key="2">
    <citation type="journal article" date="2021" name="PeerJ">
        <title>Extensive microbial diversity within the chicken gut microbiome revealed by metagenomics and culture.</title>
        <authorList>
            <person name="Gilroy R."/>
            <person name="Ravi A."/>
            <person name="Getino M."/>
            <person name="Pursley I."/>
            <person name="Horton D.L."/>
            <person name="Alikhan N.F."/>
            <person name="Baker D."/>
            <person name="Gharbi K."/>
            <person name="Hall N."/>
            <person name="Watson M."/>
            <person name="Adriaenssens E.M."/>
            <person name="Foster-Nyarko E."/>
            <person name="Jarju S."/>
            <person name="Secka A."/>
            <person name="Antonio M."/>
            <person name="Oren A."/>
            <person name="Chaudhuri R.R."/>
            <person name="La Ragione R."/>
            <person name="Hildebrand F."/>
            <person name="Pallen M.J."/>
        </authorList>
    </citation>
    <scope>NUCLEOTIDE SEQUENCE</scope>
    <source>
        <strain evidence="7">CHK178-757</strain>
    </source>
</reference>
<evidence type="ECO:0000256" key="6">
    <source>
        <dbReference type="SAM" id="Phobius"/>
    </source>
</evidence>
<evidence type="ECO:0000256" key="3">
    <source>
        <dbReference type="ARBA" id="ARBA00022692"/>
    </source>
</evidence>
<keyword evidence="2" id="KW-1003">Cell membrane</keyword>
<evidence type="ECO:0000256" key="1">
    <source>
        <dbReference type="ARBA" id="ARBA00004651"/>
    </source>
</evidence>
<reference evidence="7" key="1">
    <citation type="submission" date="2020-10" db="EMBL/GenBank/DDBJ databases">
        <authorList>
            <person name="Gilroy R."/>
        </authorList>
    </citation>
    <scope>NUCLEOTIDE SEQUENCE</scope>
    <source>
        <strain evidence="7">CHK178-757</strain>
    </source>
</reference>
<comment type="subcellular location">
    <subcellularLocation>
        <location evidence="1">Cell membrane</location>
        <topology evidence="1">Multi-pass membrane protein</topology>
    </subcellularLocation>
</comment>
<dbReference type="Proteomes" id="UP000823927">
    <property type="component" value="Unassembled WGS sequence"/>
</dbReference>
<dbReference type="InterPro" id="IPR024923">
    <property type="entry name" value="PG_synth_SpoVB"/>
</dbReference>
<feature type="transmembrane region" description="Helical" evidence="6">
    <location>
        <begin position="396"/>
        <end position="415"/>
    </location>
</feature>
<feature type="transmembrane region" description="Helical" evidence="6">
    <location>
        <begin position="93"/>
        <end position="120"/>
    </location>
</feature>
<proteinExistence type="predicted"/>
<keyword evidence="4 6" id="KW-1133">Transmembrane helix</keyword>
<dbReference type="InterPro" id="IPR050833">
    <property type="entry name" value="Poly_Biosynth_Transport"/>
</dbReference>